<dbReference type="InterPro" id="IPR003423">
    <property type="entry name" value="OMP_efflux"/>
</dbReference>
<evidence type="ECO:0000313" key="11">
    <source>
        <dbReference type="Proteomes" id="UP000305848"/>
    </source>
</evidence>
<dbReference type="GO" id="GO:0015562">
    <property type="term" value="F:efflux transmembrane transporter activity"/>
    <property type="evidence" value="ECO:0007669"/>
    <property type="project" value="InterPro"/>
</dbReference>
<dbReference type="Pfam" id="PF02321">
    <property type="entry name" value="OEP"/>
    <property type="match status" value="2"/>
</dbReference>
<sequence length="448" mass="48817">MNVTLFKKITLSLLFLAAGTALFAQNTQVLSLDSAITLSLQNSNQLKGSRARIEEATAATREATERQLPDVSVSGSYLRVNSPTFDLKLKQPGSSGGIDSTGSSAKVSQAVYGIVNASLPLYSGLRIKYGIESSKYLEKAASLDADNDREEVIMNTIDAFNNLYKAKAQVRLINESLEQARQRVKDFTNLEKNGLLARNDLLKAQLQASNIELSLVDAENNAKLSNINMNLMLGLPDSTNLMPDSSSLQRGGSLMNAEDYLQLAVQNRKDYEALGYRKQAASVGIKAARGEKYPSVALTGGYIAADIPHVLALYNAVNIGIGLNYSLSSLWKTDAKVQQAKAREKELEASQDQLSDAIKLQVGKAYLNYISSVKKIDVYTVAIEQAEENYKIVKNKFDNSLATTTDLLEAEVAQLQARLNYSFAKSDAAVAYKRLLQATGTLNTTTNK</sequence>
<gene>
    <name evidence="10" type="ORF">FC093_13375</name>
</gene>
<dbReference type="GO" id="GO:0015288">
    <property type="term" value="F:porin activity"/>
    <property type="evidence" value="ECO:0007669"/>
    <property type="project" value="TreeGrafter"/>
</dbReference>
<evidence type="ECO:0000256" key="8">
    <source>
        <dbReference type="SAM" id="Coils"/>
    </source>
</evidence>
<dbReference type="EMBL" id="SZQL01000010">
    <property type="protein sequence ID" value="TKK67735.1"/>
    <property type="molecule type" value="Genomic_DNA"/>
</dbReference>
<accession>A0A4U3KYJ8</accession>
<evidence type="ECO:0000256" key="2">
    <source>
        <dbReference type="ARBA" id="ARBA00007613"/>
    </source>
</evidence>
<evidence type="ECO:0000256" key="3">
    <source>
        <dbReference type="ARBA" id="ARBA00022448"/>
    </source>
</evidence>
<keyword evidence="11" id="KW-1185">Reference proteome</keyword>
<protein>
    <submittedName>
        <fullName evidence="10">TolC family protein</fullName>
    </submittedName>
</protein>
<evidence type="ECO:0000256" key="6">
    <source>
        <dbReference type="ARBA" id="ARBA00023136"/>
    </source>
</evidence>
<dbReference type="AlphaFoldDB" id="A0A4U3KYJ8"/>
<dbReference type="SUPFAM" id="SSF56954">
    <property type="entry name" value="Outer membrane efflux proteins (OEP)"/>
    <property type="match status" value="1"/>
</dbReference>
<dbReference type="RefSeq" id="WP_137262300.1">
    <property type="nucleotide sequence ID" value="NZ_SZQL01000010.1"/>
</dbReference>
<reference evidence="10 11" key="1">
    <citation type="submission" date="2019-05" db="EMBL/GenBank/DDBJ databases">
        <title>Panacibacter sp. strain 17mud1-8 Genome sequencing and assembly.</title>
        <authorList>
            <person name="Chhetri G."/>
        </authorList>
    </citation>
    <scope>NUCLEOTIDE SEQUENCE [LARGE SCALE GENOMIC DNA]</scope>
    <source>
        <strain evidence="10 11">17mud1-8</strain>
    </source>
</reference>
<evidence type="ECO:0000256" key="1">
    <source>
        <dbReference type="ARBA" id="ARBA00004442"/>
    </source>
</evidence>
<keyword evidence="8" id="KW-0175">Coiled coil</keyword>
<feature type="coiled-coil region" evidence="8">
    <location>
        <begin position="337"/>
        <end position="403"/>
    </location>
</feature>
<evidence type="ECO:0000256" key="9">
    <source>
        <dbReference type="SAM" id="SignalP"/>
    </source>
</evidence>
<evidence type="ECO:0000256" key="4">
    <source>
        <dbReference type="ARBA" id="ARBA00022452"/>
    </source>
</evidence>
<comment type="similarity">
    <text evidence="2">Belongs to the outer membrane factor (OMF) (TC 1.B.17) family.</text>
</comment>
<proteinExistence type="inferred from homology"/>
<keyword evidence="5" id="KW-0812">Transmembrane</keyword>
<dbReference type="PANTHER" id="PTHR30026">
    <property type="entry name" value="OUTER MEMBRANE PROTEIN TOLC"/>
    <property type="match status" value="1"/>
</dbReference>
<name>A0A4U3KYJ8_9BACT</name>
<evidence type="ECO:0000256" key="7">
    <source>
        <dbReference type="ARBA" id="ARBA00023237"/>
    </source>
</evidence>
<keyword evidence="4" id="KW-1134">Transmembrane beta strand</keyword>
<comment type="caution">
    <text evidence="10">The sequence shown here is derived from an EMBL/GenBank/DDBJ whole genome shotgun (WGS) entry which is preliminary data.</text>
</comment>
<dbReference type="OrthoDB" id="680214at2"/>
<dbReference type="Proteomes" id="UP000305848">
    <property type="component" value="Unassembled WGS sequence"/>
</dbReference>
<dbReference type="GO" id="GO:0009279">
    <property type="term" value="C:cell outer membrane"/>
    <property type="evidence" value="ECO:0007669"/>
    <property type="project" value="UniProtKB-SubCell"/>
</dbReference>
<dbReference type="Gene3D" id="1.20.1600.10">
    <property type="entry name" value="Outer membrane efflux proteins (OEP)"/>
    <property type="match status" value="1"/>
</dbReference>
<organism evidence="10 11">
    <name type="scientific">Ilyomonas limi</name>
    <dbReference type="NCBI Taxonomy" id="2575867"/>
    <lineage>
        <taxon>Bacteria</taxon>
        <taxon>Pseudomonadati</taxon>
        <taxon>Bacteroidota</taxon>
        <taxon>Chitinophagia</taxon>
        <taxon>Chitinophagales</taxon>
        <taxon>Chitinophagaceae</taxon>
        <taxon>Ilyomonas</taxon>
    </lineage>
</organism>
<evidence type="ECO:0000256" key="5">
    <source>
        <dbReference type="ARBA" id="ARBA00022692"/>
    </source>
</evidence>
<keyword evidence="3" id="KW-0813">Transport</keyword>
<feature type="coiled-coil region" evidence="8">
    <location>
        <begin position="163"/>
        <end position="221"/>
    </location>
</feature>
<feature type="chain" id="PRO_5020424988" evidence="9">
    <location>
        <begin position="24"/>
        <end position="448"/>
    </location>
</feature>
<keyword evidence="9" id="KW-0732">Signal</keyword>
<evidence type="ECO:0000313" key="10">
    <source>
        <dbReference type="EMBL" id="TKK67735.1"/>
    </source>
</evidence>
<dbReference type="GO" id="GO:1990281">
    <property type="term" value="C:efflux pump complex"/>
    <property type="evidence" value="ECO:0007669"/>
    <property type="project" value="TreeGrafter"/>
</dbReference>
<dbReference type="InterPro" id="IPR051906">
    <property type="entry name" value="TolC-like"/>
</dbReference>
<comment type="subcellular location">
    <subcellularLocation>
        <location evidence="1">Cell outer membrane</location>
    </subcellularLocation>
</comment>
<keyword evidence="7" id="KW-0998">Cell outer membrane</keyword>
<keyword evidence="6" id="KW-0472">Membrane</keyword>
<dbReference type="PANTHER" id="PTHR30026:SF20">
    <property type="entry name" value="OUTER MEMBRANE PROTEIN TOLC"/>
    <property type="match status" value="1"/>
</dbReference>
<feature type="signal peptide" evidence="9">
    <location>
        <begin position="1"/>
        <end position="23"/>
    </location>
</feature>